<dbReference type="Ensembl" id="ENSOSIT00000045159.1">
    <property type="protein sequence ID" value="ENSOSIP00000042908.1"/>
    <property type="gene ID" value="ENSOSIG00000020658.1"/>
</dbReference>
<sequence>MSSTHIKKRESSTGKMSSSDRTLLSVSNADIFGGSFIWPEWNDADINKENWSSGPNTKSRKRPKSDFYEDPEEKPFLPPSLKAHSWKRPADFLTEQNLTIVENQTSFDLLTPNEHLIIISEIYIVWKQDNWRPWEHIYSLCKVVEGHVPLYNSYGKYVVKLYWMVSLVQIFLQDISKSVHFQS</sequence>
<reference evidence="2" key="2">
    <citation type="submission" date="2025-09" db="UniProtKB">
        <authorList>
            <consortium name="Ensembl"/>
        </authorList>
    </citation>
    <scope>IDENTIFICATION</scope>
</reference>
<keyword evidence="3" id="KW-1185">Reference proteome</keyword>
<dbReference type="PANTHER" id="PTHR46298:SF1">
    <property type="entry name" value="ANDROGLOBIN"/>
    <property type="match status" value="1"/>
</dbReference>
<organism evidence="2 3">
    <name type="scientific">Oryzias sinensis</name>
    <name type="common">Chinese medaka</name>
    <dbReference type="NCBI Taxonomy" id="183150"/>
    <lineage>
        <taxon>Eukaryota</taxon>
        <taxon>Metazoa</taxon>
        <taxon>Chordata</taxon>
        <taxon>Craniata</taxon>
        <taxon>Vertebrata</taxon>
        <taxon>Euteleostomi</taxon>
        <taxon>Actinopterygii</taxon>
        <taxon>Neopterygii</taxon>
        <taxon>Teleostei</taxon>
        <taxon>Neoteleostei</taxon>
        <taxon>Acanthomorphata</taxon>
        <taxon>Ovalentaria</taxon>
        <taxon>Atherinomorphae</taxon>
        <taxon>Beloniformes</taxon>
        <taxon>Adrianichthyidae</taxon>
        <taxon>Oryziinae</taxon>
        <taxon>Oryzias</taxon>
    </lineage>
</organism>
<name>A0A8C8E0F6_9TELE</name>
<feature type="region of interest" description="Disordered" evidence="1">
    <location>
        <begin position="1"/>
        <end position="20"/>
    </location>
</feature>
<dbReference type="Proteomes" id="UP000694383">
    <property type="component" value="Unplaced"/>
</dbReference>
<evidence type="ECO:0000313" key="3">
    <source>
        <dbReference type="Proteomes" id="UP000694383"/>
    </source>
</evidence>
<dbReference type="AlphaFoldDB" id="A0A8C8E0F6"/>
<reference evidence="2" key="1">
    <citation type="submission" date="2025-08" db="UniProtKB">
        <authorList>
            <consortium name="Ensembl"/>
        </authorList>
    </citation>
    <scope>IDENTIFICATION</scope>
</reference>
<evidence type="ECO:0000313" key="2">
    <source>
        <dbReference type="Ensembl" id="ENSOSIP00000042908.1"/>
    </source>
</evidence>
<dbReference type="InterPro" id="IPR038765">
    <property type="entry name" value="Papain-like_cys_pep_sf"/>
</dbReference>
<feature type="region of interest" description="Disordered" evidence="1">
    <location>
        <begin position="48"/>
        <end position="76"/>
    </location>
</feature>
<accession>A0A8C8E0F6</accession>
<protein>
    <submittedName>
        <fullName evidence="2">Uncharacterized protein</fullName>
    </submittedName>
</protein>
<dbReference type="PANTHER" id="PTHR46298">
    <property type="entry name" value="ANDROGLOBIN"/>
    <property type="match status" value="1"/>
</dbReference>
<evidence type="ECO:0000256" key="1">
    <source>
        <dbReference type="SAM" id="MobiDB-lite"/>
    </source>
</evidence>
<dbReference type="InterPro" id="IPR053033">
    <property type="entry name" value="Androglobin-like"/>
</dbReference>
<dbReference type="SUPFAM" id="SSF54001">
    <property type="entry name" value="Cysteine proteinases"/>
    <property type="match status" value="1"/>
</dbReference>
<proteinExistence type="predicted"/>
<dbReference type="GeneTree" id="ENSGT00390000014904"/>